<reference evidence="1 2" key="1">
    <citation type="journal article" date="2020" name="Sci. Rep.">
        <title>A novel cyanobacterial geosmin producer, revising GeoA distribution and dispersion patterns in Bacteria.</title>
        <authorList>
            <person name="Churro C."/>
            <person name="Semedo-Aguiar A.P."/>
            <person name="Silva A.D."/>
            <person name="Pereira-Leal J.B."/>
            <person name="Leite R.B."/>
        </authorList>
    </citation>
    <scope>NUCLEOTIDE SEQUENCE [LARGE SCALE GENOMIC DNA]</scope>
    <source>
        <strain evidence="1 2">IPMA8</strain>
    </source>
</reference>
<organism evidence="1 2">
    <name type="scientific">Microcoleus asticus IPMA8</name>
    <dbReference type="NCBI Taxonomy" id="2563858"/>
    <lineage>
        <taxon>Bacteria</taxon>
        <taxon>Bacillati</taxon>
        <taxon>Cyanobacteriota</taxon>
        <taxon>Cyanophyceae</taxon>
        <taxon>Oscillatoriophycideae</taxon>
        <taxon>Oscillatoriales</taxon>
        <taxon>Microcoleaceae</taxon>
        <taxon>Microcoleus</taxon>
        <taxon>Microcoleus asticus</taxon>
    </lineage>
</organism>
<name>A0ABX2CYJ3_9CYAN</name>
<evidence type="ECO:0000313" key="2">
    <source>
        <dbReference type="Proteomes" id="UP000702425"/>
    </source>
</evidence>
<comment type="caution">
    <text evidence="1">The sequence shown here is derived from an EMBL/GenBank/DDBJ whole genome shotgun (WGS) entry which is preliminary data.</text>
</comment>
<dbReference type="EMBL" id="SRRZ01000056">
    <property type="protein sequence ID" value="NQE35471.1"/>
    <property type="molecule type" value="Genomic_DNA"/>
</dbReference>
<sequence>MALAKKGTRLINVNDVEYRWVVHPNDEPGMAIVVECADNPGQRMITWVEYGNIISPWLVRRAILHALDRGWYPQQKGAEIVFRLEGIVSREGNWTGVPSEHKAAWQEVFQASQESSLHLSAPCPVCRVTALCRWYYIGGKPIKTEIQGVTFVLNGDLWEWCSNCHIFQHYCCLVPRWWSCDLDVDTEKLTALPKAIEKAMKARDISFYSNSSKIASF</sequence>
<dbReference type="Proteomes" id="UP000702425">
    <property type="component" value="Unassembled WGS sequence"/>
</dbReference>
<evidence type="ECO:0000313" key="1">
    <source>
        <dbReference type="EMBL" id="NQE35471.1"/>
    </source>
</evidence>
<gene>
    <name evidence="1" type="ORF">E5S67_03203</name>
</gene>
<protein>
    <recommendedName>
        <fullName evidence="3">PD-(D/E)XK endonuclease-like domain-containing protein</fullName>
    </recommendedName>
</protein>
<keyword evidence="2" id="KW-1185">Reference proteome</keyword>
<evidence type="ECO:0008006" key="3">
    <source>
        <dbReference type="Google" id="ProtNLM"/>
    </source>
</evidence>
<proteinExistence type="predicted"/>
<accession>A0ABX2CYJ3</accession>